<organism evidence="2 3">
    <name type="scientific">Dialister invisus</name>
    <dbReference type="NCBI Taxonomy" id="218538"/>
    <lineage>
        <taxon>Bacteria</taxon>
        <taxon>Bacillati</taxon>
        <taxon>Bacillota</taxon>
        <taxon>Negativicutes</taxon>
        <taxon>Veillonellales</taxon>
        <taxon>Veillonellaceae</taxon>
        <taxon>Dialister</taxon>
    </lineage>
</organism>
<dbReference type="PROSITE" id="PS50056">
    <property type="entry name" value="TYR_PHOSPHATASE_2"/>
    <property type="match status" value="1"/>
</dbReference>
<name>A0A930FRK5_9FIRM</name>
<feature type="domain" description="Tyrosine specific protein phosphatases" evidence="1">
    <location>
        <begin position="278"/>
        <end position="325"/>
    </location>
</feature>
<dbReference type="InterPro" id="IPR029021">
    <property type="entry name" value="Prot-tyrosine_phosphatase-like"/>
</dbReference>
<protein>
    <submittedName>
        <fullName evidence="2">Protein tyrosine phosphatase</fullName>
    </submittedName>
</protein>
<dbReference type="Pfam" id="PF14566">
    <property type="entry name" value="PTPlike_phytase"/>
    <property type="match status" value="1"/>
</dbReference>
<proteinExistence type="predicted"/>
<dbReference type="PROSITE" id="PS00383">
    <property type="entry name" value="TYR_PHOSPHATASE_1"/>
    <property type="match status" value="1"/>
</dbReference>
<dbReference type="Gene3D" id="3.30.70.1690">
    <property type="match status" value="1"/>
</dbReference>
<dbReference type="InterPro" id="IPR016130">
    <property type="entry name" value="Tyr_Pase_AS"/>
</dbReference>
<dbReference type="Proteomes" id="UP000757890">
    <property type="component" value="Unassembled WGS sequence"/>
</dbReference>
<sequence>MSEEFAHKKKLWIYTSVDPVAFSFVHLQLFFTWESVSLMLHLKKKILFSITAAIILGSMPLSGNAREAEPEISSVSLQQAPDQTDVSAADRTKYDGYIWRLDAKDRDQLPRRFRTANSAFRSHVDVKKTGKGFTMTPSRKGLDRLNISGSAEFSVGEFEKLVSVLKKQANGPIYIVDLRQETHGIFNGNAVSWFGARDWGNIGKNETDVLKDEMRRLCAAKGKSLIVTMLDEGKKSIDPKPMKISSVMSERQLVEQNGLYYYRIAATDHIWPSPENIDDFISFIRTLPDHAWLHFHCQAGKGRTTIYMAMYDMIKNPDISLEDILSRQYLLGGNYIAYEMDKPKPNQWKAAYYHEKAAMIAKFYQYVQENHANHFTMRWSRWLKSHLTMEDASPTQSDSGSRIQGCPG</sequence>
<evidence type="ECO:0000259" key="1">
    <source>
        <dbReference type="PROSITE" id="PS50056"/>
    </source>
</evidence>
<dbReference type="CDD" id="cd14495">
    <property type="entry name" value="PTPLP-like"/>
    <property type="match status" value="1"/>
</dbReference>
<dbReference type="EMBL" id="JABZMK010000040">
    <property type="protein sequence ID" value="MBF1129648.1"/>
    <property type="molecule type" value="Genomic_DNA"/>
</dbReference>
<dbReference type="AlphaFoldDB" id="A0A930FRK5"/>
<accession>A0A930FRK5</accession>
<comment type="caution">
    <text evidence="2">The sequence shown here is derived from an EMBL/GenBank/DDBJ whole genome shotgun (WGS) entry which is preliminary data.</text>
</comment>
<gene>
    <name evidence="2" type="ORF">HXL70_06345</name>
</gene>
<evidence type="ECO:0000313" key="2">
    <source>
        <dbReference type="EMBL" id="MBF1129648.1"/>
    </source>
</evidence>
<dbReference type="SMART" id="SM01301">
    <property type="entry name" value="PTPlike_phytase"/>
    <property type="match status" value="1"/>
</dbReference>
<dbReference type="Gene3D" id="3.90.190.10">
    <property type="entry name" value="Protein tyrosine phosphatase superfamily"/>
    <property type="match status" value="1"/>
</dbReference>
<dbReference type="SUPFAM" id="SSF52799">
    <property type="entry name" value="(Phosphotyrosine protein) phosphatases II"/>
    <property type="match status" value="1"/>
</dbReference>
<reference evidence="2" key="1">
    <citation type="submission" date="2020-04" db="EMBL/GenBank/DDBJ databases">
        <title>Deep metagenomics examines the oral microbiome during advanced dental caries in children, revealing novel taxa and co-occurrences with host molecules.</title>
        <authorList>
            <person name="Baker J.L."/>
            <person name="Morton J.T."/>
            <person name="Dinis M."/>
            <person name="Alvarez R."/>
            <person name="Tran N.C."/>
            <person name="Knight R."/>
            <person name="Edlund A."/>
        </authorList>
    </citation>
    <scope>NUCLEOTIDE SEQUENCE</scope>
    <source>
        <strain evidence="2">JCVI_32_bin.14</strain>
    </source>
</reference>
<evidence type="ECO:0000313" key="3">
    <source>
        <dbReference type="Proteomes" id="UP000757890"/>
    </source>
</evidence>
<dbReference type="InterPro" id="IPR000387">
    <property type="entry name" value="Tyr_Pase_dom"/>
</dbReference>